<proteinExistence type="predicted"/>
<protein>
    <recommendedName>
        <fullName evidence="4">SnoaL-like domain-containing protein</fullName>
    </recommendedName>
</protein>
<dbReference type="Proteomes" id="UP001235664">
    <property type="component" value="Unassembled WGS sequence"/>
</dbReference>
<dbReference type="RefSeq" id="WP_305929694.1">
    <property type="nucleotide sequence ID" value="NZ_JAVAIL010000002.1"/>
</dbReference>
<sequence length="170" mass="18715">MRPGEIVSIAFFFGAIAGLTAISSKKIGEADREAALAAAIKAEFHWVPGFSVYSKDHDPSTIDTLCLESREAYDLKSLSGHLSDTILRPVPVSLCRREIEEGDFGMFTAVFHHFGPRDESAAHLKVAQIECQTSSSCTIDIDGFGGGNRHFIERKGQDWQVVKSQMLWVV</sequence>
<keyword evidence="3" id="KW-1185">Reference proteome</keyword>
<organism evidence="2 3">
    <name type="scientific">Qipengyuania benthica</name>
    <dbReference type="NCBI Taxonomy" id="3067651"/>
    <lineage>
        <taxon>Bacteria</taxon>
        <taxon>Pseudomonadati</taxon>
        <taxon>Pseudomonadota</taxon>
        <taxon>Alphaproteobacteria</taxon>
        <taxon>Sphingomonadales</taxon>
        <taxon>Erythrobacteraceae</taxon>
        <taxon>Qipengyuania</taxon>
    </lineage>
</organism>
<evidence type="ECO:0000256" key="1">
    <source>
        <dbReference type="SAM" id="Phobius"/>
    </source>
</evidence>
<keyword evidence="1" id="KW-0812">Transmembrane</keyword>
<keyword evidence="1" id="KW-0472">Membrane</keyword>
<dbReference type="EMBL" id="JAVAIL010000002">
    <property type="protein sequence ID" value="MDP4539573.1"/>
    <property type="molecule type" value="Genomic_DNA"/>
</dbReference>
<gene>
    <name evidence="2" type="ORF">Q9K01_08065</name>
</gene>
<accession>A0ABT9H8K0</accession>
<name>A0ABT9H8K0_9SPHN</name>
<evidence type="ECO:0000313" key="2">
    <source>
        <dbReference type="EMBL" id="MDP4539573.1"/>
    </source>
</evidence>
<feature type="transmembrane region" description="Helical" evidence="1">
    <location>
        <begin position="6"/>
        <end position="22"/>
    </location>
</feature>
<evidence type="ECO:0000313" key="3">
    <source>
        <dbReference type="Proteomes" id="UP001235664"/>
    </source>
</evidence>
<evidence type="ECO:0008006" key="4">
    <source>
        <dbReference type="Google" id="ProtNLM"/>
    </source>
</evidence>
<comment type="caution">
    <text evidence="2">The sequence shown here is derived from an EMBL/GenBank/DDBJ whole genome shotgun (WGS) entry which is preliminary data.</text>
</comment>
<reference evidence="2 3" key="1">
    <citation type="submission" date="2023-08" db="EMBL/GenBank/DDBJ databases">
        <title>genomic of DY56.</title>
        <authorList>
            <person name="Wang Y."/>
        </authorList>
    </citation>
    <scope>NUCLEOTIDE SEQUENCE [LARGE SCALE GENOMIC DNA]</scope>
    <source>
        <strain evidence="2 3">DY56-A-20</strain>
    </source>
</reference>
<keyword evidence="1" id="KW-1133">Transmembrane helix</keyword>